<dbReference type="PANTHER" id="PTHR47627">
    <property type="entry name" value="RUBREDOXIN"/>
    <property type="match status" value="1"/>
</dbReference>
<dbReference type="Gene3D" id="2.20.28.10">
    <property type="match status" value="1"/>
</dbReference>
<evidence type="ECO:0000256" key="1">
    <source>
        <dbReference type="ARBA" id="ARBA00001965"/>
    </source>
</evidence>
<keyword evidence="5" id="KW-0408">Iron</keyword>
<evidence type="ECO:0000256" key="2">
    <source>
        <dbReference type="ARBA" id="ARBA00022448"/>
    </source>
</evidence>
<evidence type="ECO:0000313" key="8">
    <source>
        <dbReference type="Proteomes" id="UP001162741"/>
    </source>
</evidence>
<dbReference type="RefSeq" id="WP_264279840.1">
    <property type="nucleotide sequence ID" value="NZ_CP107006.1"/>
</dbReference>
<dbReference type="Pfam" id="PF00301">
    <property type="entry name" value="Rubredoxin"/>
    <property type="match status" value="1"/>
</dbReference>
<dbReference type="SUPFAM" id="SSF57802">
    <property type="entry name" value="Rubredoxin-like"/>
    <property type="match status" value="1"/>
</dbReference>
<dbReference type="EMBL" id="CP107006">
    <property type="protein sequence ID" value="UYQ91412.1"/>
    <property type="molecule type" value="Genomic_DNA"/>
</dbReference>
<keyword evidence="2" id="KW-0813">Transport</keyword>
<reference evidence="7" key="1">
    <citation type="submission" date="2022-10" db="EMBL/GenBank/DDBJ databases">
        <title>Chitinophaga sp. nov., isolated from soil.</title>
        <authorList>
            <person name="Jeon C.O."/>
        </authorList>
    </citation>
    <scope>NUCLEOTIDE SEQUENCE</scope>
    <source>
        <strain evidence="7">R8</strain>
    </source>
</reference>
<keyword evidence="8" id="KW-1185">Reference proteome</keyword>
<dbReference type="PANTHER" id="PTHR47627:SF1">
    <property type="entry name" value="RUBREDOXIN-1-RELATED"/>
    <property type="match status" value="1"/>
</dbReference>
<comment type="cofactor">
    <cofactor evidence="1">
        <name>Fe(3+)</name>
        <dbReference type="ChEBI" id="CHEBI:29034"/>
    </cofactor>
</comment>
<feature type="domain" description="Rubredoxin-like" evidence="6">
    <location>
        <begin position="424"/>
        <end position="475"/>
    </location>
</feature>
<dbReference type="InterPro" id="IPR024935">
    <property type="entry name" value="Rubredoxin_dom"/>
</dbReference>
<dbReference type="PROSITE" id="PS50903">
    <property type="entry name" value="RUBREDOXIN_LIKE"/>
    <property type="match status" value="1"/>
</dbReference>
<dbReference type="InterPro" id="IPR050526">
    <property type="entry name" value="Rubredoxin_ET"/>
</dbReference>
<organism evidence="7 8">
    <name type="scientific">Chitinophaga horti</name>
    <dbReference type="NCBI Taxonomy" id="2920382"/>
    <lineage>
        <taxon>Bacteria</taxon>
        <taxon>Pseudomonadati</taxon>
        <taxon>Bacteroidota</taxon>
        <taxon>Chitinophagia</taxon>
        <taxon>Chitinophagales</taxon>
        <taxon>Chitinophagaceae</taxon>
        <taxon>Chitinophaga</taxon>
    </lineage>
</organism>
<proteinExistence type="predicted"/>
<keyword evidence="3" id="KW-0479">Metal-binding</keyword>
<evidence type="ECO:0000259" key="6">
    <source>
        <dbReference type="PROSITE" id="PS50903"/>
    </source>
</evidence>
<evidence type="ECO:0000256" key="4">
    <source>
        <dbReference type="ARBA" id="ARBA00022982"/>
    </source>
</evidence>
<evidence type="ECO:0000313" key="7">
    <source>
        <dbReference type="EMBL" id="UYQ91412.1"/>
    </source>
</evidence>
<sequence length="478" mass="54580">MKKDIPVAINFTGGIISPGILLRLLDVAEAAMVKEVRFGLRQQLLIDVPEKNFRSFQKNCDANGLAYLKGSRPAPNVTSTYPATGILLQDSWLAEGVYKDIFDSFEFSPSLKISICDREQTFVPYFSSHINWIAATNQHYWHLAIRPPKSNTILHWPELVYSNNIADVSASIEKMLLAGVTELNELVNHISVSYISLPVTHPLPLPTFHLPYYEGFNREGQQYWLGIYRRNEQFSVQLLKEICNICLETGIGELYATTWKSLIIRHISPAHRPLWDYVLGKHRVNVRHAANELNWIVESEEDLQLKRHIIRHFDREDVRTYGLCFNIRMKSTTGLFGSVIIRLRGNAASGRLRSQDRFDILYARDFNPNASEWILYREQVQKEHLGVYLVSLCKTFYEHNSQEDLLQRYYVQNHIAATAETTAVPLHQCPDCLTVYDPATGDPEQGVTPGTLFSDLPDTYICNVCEAPLACYKTVTAI</sequence>
<dbReference type="Proteomes" id="UP001162741">
    <property type="component" value="Chromosome"/>
</dbReference>
<dbReference type="CDD" id="cd00730">
    <property type="entry name" value="rubredoxin"/>
    <property type="match status" value="1"/>
</dbReference>
<accession>A0ABY6IZT4</accession>
<protein>
    <submittedName>
        <fullName evidence="7">Rubredoxin</fullName>
    </submittedName>
</protein>
<evidence type="ECO:0000256" key="3">
    <source>
        <dbReference type="ARBA" id="ARBA00022723"/>
    </source>
</evidence>
<dbReference type="InterPro" id="IPR024934">
    <property type="entry name" value="Rubredoxin-like_dom"/>
</dbReference>
<keyword evidence="4" id="KW-0249">Electron transport</keyword>
<name>A0ABY6IZT4_9BACT</name>
<evidence type="ECO:0000256" key="5">
    <source>
        <dbReference type="ARBA" id="ARBA00023004"/>
    </source>
</evidence>
<gene>
    <name evidence="7" type="ORF">MKQ68_15060</name>
</gene>